<evidence type="ECO:0000313" key="4">
    <source>
        <dbReference type="Proteomes" id="UP000505325"/>
    </source>
</evidence>
<organism evidence="3 4">
    <name type="scientific">Paramixta manurensis</name>
    <dbReference type="NCBI Taxonomy" id="2740817"/>
    <lineage>
        <taxon>Bacteria</taxon>
        <taxon>Pseudomonadati</taxon>
        <taxon>Pseudomonadota</taxon>
        <taxon>Gammaproteobacteria</taxon>
        <taxon>Enterobacterales</taxon>
        <taxon>Erwiniaceae</taxon>
        <taxon>Paramixta</taxon>
    </lineage>
</organism>
<sequence length="103" mass="11294">MIDSISRGAVTADFIGSKRPQGLEQAAEQFEAMFLRNMLQAMRKSTDVLASEDGMFSSKESRNLRDFYDDALAQNLASQRSTGIASLLIQQLSPLVEKSTSSS</sequence>
<dbReference type="InterPro" id="IPR019301">
    <property type="entry name" value="Flagellar_prot_FlgJ_N"/>
</dbReference>
<keyword evidence="3" id="KW-0966">Cell projection</keyword>
<keyword evidence="3" id="KW-0969">Cilium</keyword>
<name>A0A6M8U4R0_9GAMM</name>
<protein>
    <submittedName>
        <fullName evidence="3">Flagellar protein FlgJ</fullName>
    </submittedName>
</protein>
<dbReference type="Pfam" id="PF10135">
    <property type="entry name" value="Rod-binding"/>
    <property type="match status" value="1"/>
</dbReference>
<dbReference type="RefSeq" id="WP_173632708.1">
    <property type="nucleotide sequence ID" value="NZ_CP054212.1"/>
</dbReference>
<proteinExistence type="predicted"/>
<dbReference type="KEGG" id="pmak:PMPD1_0666"/>
<accession>A0A6M8U4R0</accession>
<gene>
    <name evidence="3" type="ORF">PMPD1_0666</name>
</gene>
<evidence type="ECO:0000256" key="1">
    <source>
        <dbReference type="ARBA" id="ARBA00022795"/>
    </source>
</evidence>
<evidence type="ECO:0000259" key="2">
    <source>
        <dbReference type="Pfam" id="PF10135"/>
    </source>
</evidence>
<keyword evidence="4" id="KW-1185">Reference proteome</keyword>
<evidence type="ECO:0000313" key="3">
    <source>
        <dbReference type="EMBL" id="QKJ85638.1"/>
    </source>
</evidence>
<dbReference type="GO" id="GO:0044781">
    <property type="term" value="P:bacterial-type flagellum organization"/>
    <property type="evidence" value="ECO:0007669"/>
    <property type="project" value="UniProtKB-KW"/>
</dbReference>
<keyword evidence="1" id="KW-1005">Bacterial flagellum biogenesis</keyword>
<dbReference type="AlphaFoldDB" id="A0A6M8U4R0"/>
<reference evidence="3 4" key="1">
    <citation type="submission" date="2020-06" db="EMBL/GenBank/DDBJ databases">
        <title>Genome sequence of Paramixta manurensis strain PD-1.</title>
        <authorList>
            <person name="Lee C.W."/>
            <person name="Kim J."/>
        </authorList>
    </citation>
    <scope>NUCLEOTIDE SEQUENCE [LARGE SCALE GENOMIC DNA]</scope>
    <source>
        <strain evidence="3 4">PD-1</strain>
    </source>
</reference>
<dbReference type="Proteomes" id="UP000505325">
    <property type="component" value="Chromosome"/>
</dbReference>
<dbReference type="EMBL" id="CP054212">
    <property type="protein sequence ID" value="QKJ85638.1"/>
    <property type="molecule type" value="Genomic_DNA"/>
</dbReference>
<keyword evidence="3" id="KW-0282">Flagellum</keyword>
<feature type="domain" description="Flagellar protein FlgJ N-terminal" evidence="2">
    <location>
        <begin position="41"/>
        <end position="91"/>
    </location>
</feature>